<organism evidence="2 3">
    <name type="scientific">Geopseudomonas aromaticivorans</name>
    <dbReference type="NCBI Taxonomy" id="2849492"/>
    <lineage>
        <taxon>Bacteria</taxon>
        <taxon>Pseudomonadati</taxon>
        <taxon>Pseudomonadota</taxon>
        <taxon>Gammaproteobacteria</taxon>
        <taxon>Pseudomonadales</taxon>
        <taxon>Pseudomonadaceae</taxon>
        <taxon>Geopseudomonas</taxon>
    </lineage>
</organism>
<evidence type="ECO:0000313" key="2">
    <source>
        <dbReference type="EMBL" id="MBV2133259.1"/>
    </source>
</evidence>
<accession>A0ABS6MWS1</accession>
<keyword evidence="1" id="KW-1133">Transmembrane helix</keyword>
<proteinExistence type="predicted"/>
<dbReference type="RefSeq" id="WP_217681721.1">
    <property type="nucleotide sequence ID" value="NZ_JAHRGL010000023.1"/>
</dbReference>
<feature type="transmembrane region" description="Helical" evidence="1">
    <location>
        <begin position="48"/>
        <end position="68"/>
    </location>
</feature>
<feature type="transmembrane region" description="Helical" evidence="1">
    <location>
        <begin position="80"/>
        <end position="98"/>
    </location>
</feature>
<gene>
    <name evidence="2" type="ORF">KRX52_10665</name>
</gene>
<dbReference type="EMBL" id="JAHRGL010000023">
    <property type="protein sequence ID" value="MBV2133259.1"/>
    <property type="molecule type" value="Genomic_DNA"/>
</dbReference>
<comment type="caution">
    <text evidence="2">The sequence shown here is derived from an EMBL/GenBank/DDBJ whole genome shotgun (WGS) entry which is preliminary data.</text>
</comment>
<keyword evidence="1" id="KW-0812">Transmembrane</keyword>
<evidence type="ECO:0000256" key="1">
    <source>
        <dbReference type="SAM" id="Phobius"/>
    </source>
</evidence>
<sequence length="142" mass="15520">MTPRTRKALFFYLGALLGIASHCRLMSYAALASAYIPLKYTPAVAGKVYIALVVLALLGSALLVVTSWWRSVYRERSAPLFTTVLTGVTAFLVVDAVGNKHYDASWLALVLIAVVLFAGIDSARALRRELKQSGVKSERRAF</sequence>
<protein>
    <recommendedName>
        <fullName evidence="4">MerC domain-containing protein</fullName>
    </recommendedName>
</protein>
<evidence type="ECO:0000313" key="3">
    <source>
        <dbReference type="Proteomes" id="UP000813068"/>
    </source>
</evidence>
<evidence type="ECO:0008006" key="4">
    <source>
        <dbReference type="Google" id="ProtNLM"/>
    </source>
</evidence>
<feature type="transmembrane region" description="Helical" evidence="1">
    <location>
        <begin position="104"/>
        <end position="123"/>
    </location>
</feature>
<reference evidence="2 3" key="1">
    <citation type="submission" date="2021-06" db="EMBL/GenBank/DDBJ databases">
        <title>Differences between aerobic and microaerobic xylene degrading microbial communities.</title>
        <authorList>
            <person name="Banerjee S."/>
            <person name="Tancsics A."/>
        </authorList>
    </citation>
    <scope>NUCLEOTIDE SEQUENCE [LARGE SCALE GENOMIC DNA]</scope>
    <source>
        <strain evidence="2 3">MAP12</strain>
    </source>
</reference>
<name>A0ABS6MWS1_9GAMM</name>
<keyword evidence="1" id="KW-0472">Membrane</keyword>
<dbReference type="Proteomes" id="UP000813068">
    <property type="component" value="Unassembled WGS sequence"/>
</dbReference>
<keyword evidence="3" id="KW-1185">Reference proteome</keyword>